<feature type="region of interest" description="Disordered" evidence="1">
    <location>
        <begin position="1"/>
        <end position="23"/>
    </location>
</feature>
<protein>
    <submittedName>
        <fullName evidence="2">Uncharacterized protein</fullName>
    </submittedName>
</protein>
<evidence type="ECO:0000313" key="2">
    <source>
        <dbReference type="EMBL" id="NHN34267.1"/>
    </source>
</evidence>
<evidence type="ECO:0000256" key="1">
    <source>
        <dbReference type="SAM" id="MobiDB-lite"/>
    </source>
</evidence>
<organism evidence="2 3">
    <name type="scientific">Paenibacillus agricola</name>
    <dbReference type="NCBI Taxonomy" id="2716264"/>
    <lineage>
        <taxon>Bacteria</taxon>
        <taxon>Bacillati</taxon>
        <taxon>Bacillota</taxon>
        <taxon>Bacilli</taxon>
        <taxon>Bacillales</taxon>
        <taxon>Paenibacillaceae</taxon>
        <taxon>Paenibacillus</taxon>
    </lineage>
</organism>
<keyword evidence="3" id="KW-1185">Reference proteome</keyword>
<name>A0ABX0JCR0_9BACL</name>
<dbReference type="RefSeq" id="WP_166155039.1">
    <property type="nucleotide sequence ID" value="NZ_JAAOIW010000017.1"/>
</dbReference>
<sequence>MSEIKTEAADHKPQRSRKIKEAPTPDYLSQFDLAESPHLSKMSISWQRLYAAVARTTKRV</sequence>
<accession>A0ABX0JCR0</accession>
<dbReference type="Proteomes" id="UP001165962">
    <property type="component" value="Unassembled WGS sequence"/>
</dbReference>
<dbReference type="EMBL" id="JAAOIW010000017">
    <property type="protein sequence ID" value="NHN34267.1"/>
    <property type="molecule type" value="Genomic_DNA"/>
</dbReference>
<evidence type="ECO:0000313" key="3">
    <source>
        <dbReference type="Proteomes" id="UP001165962"/>
    </source>
</evidence>
<gene>
    <name evidence="2" type="ORF">G9U52_31170</name>
</gene>
<proteinExistence type="predicted"/>
<reference evidence="2" key="1">
    <citation type="submission" date="2020-03" db="EMBL/GenBank/DDBJ databases">
        <title>Draft sequencing of Paenibacilllus sp. S3N08.</title>
        <authorList>
            <person name="Kim D.-U."/>
        </authorList>
    </citation>
    <scope>NUCLEOTIDE SEQUENCE</scope>
    <source>
        <strain evidence="2">S3N08</strain>
    </source>
</reference>
<comment type="caution">
    <text evidence="2">The sequence shown here is derived from an EMBL/GenBank/DDBJ whole genome shotgun (WGS) entry which is preliminary data.</text>
</comment>